<comment type="caution">
    <text evidence="2">The sequence shown here is derived from an EMBL/GenBank/DDBJ whole genome shotgun (WGS) entry which is preliminary data.</text>
</comment>
<protein>
    <submittedName>
        <fullName evidence="2">Uncharacterized protein</fullName>
    </submittedName>
</protein>
<feature type="transmembrane region" description="Helical" evidence="1">
    <location>
        <begin position="133"/>
        <end position="152"/>
    </location>
</feature>
<dbReference type="EMBL" id="BGPR01001506">
    <property type="protein sequence ID" value="GBM55548.1"/>
    <property type="molecule type" value="Genomic_DNA"/>
</dbReference>
<keyword evidence="1" id="KW-0812">Transmembrane</keyword>
<dbReference type="Proteomes" id="UP000499080">
    <property type="component" value="Unassembled WGS sequence"/>
</dbReference>
<proteinExistence type="predicted"/>
<evidence type="ECO:0000313" key="3">
    <source>
        <dbReference type="Proteomes" id="UP000499080"/>
    </source>
</evidence>
<evidence type="ECO:0000256" key="1">
    <source>
        <dbReference type="SAM" id="Phobius"/>
    </source>
</evidence>
<dbReference type="AlphaFoldDB" id="A0A4Y2GSQ3"/>
<keyword evidence="1" id="KW-1133">Transmembrane helix</keyword>
<evidence type="ECO:0000313" key="2">
    <source>
        <dbReference type="EMBL" id="GBM55548.1"/>
    </source>
</evidence>
<keyword evidence="3" id="KW-1185">Reference proteome</keyword>
<sequence>MRPGSIIPPHFVAIQDLSIPRETHIALPTLLVAFYRLKRGHHECADEKRVLAPGREYSNGGPISSDSTYLLSREVGPWPVMTIRTPASILELLKRLSFKVPGCLGRREVTPFVIMLLLGLIPFKVGLVGVGLYLSSLCFSICVVTTVVVACVKSCIAVNC</sequence>
<organism evidence="2 3">
    <name type="scientific">Araneus ventricosus</name>
    <name type="common">Orbweaver spider</name>
    <name type="synonym">Epeira ventricosa</name>
    <dbReference type="NCBI Taxonomy" id="182803"/>
    <lineage>
        <taxon>Eukaryota</taxon>
        <taxon>Metazoa</taxon>
        <taxon>Ecdysozoa</taxon>
        <taxon>Arthropoda</taxon>
        <taxon>Chelicerata</taxon>
        <taxon>Arachnida</taxon>
        <taxon>Araneae</taxon>
        <taxon>Araneomorphae</taxon>
        <taxon>Entelegynae</taxon>
        <taxon>Araneoidea</taxon>
        <taxon>Araneidae</taxon>
        <taxon>Araneus</taxon>
    </lineage>
</organism>
<accession>A0A4Y2GSQ3</accession>
<name>A0A4Y2GSQ3_ARAVE</name>
<reference evidence="2 3" key="1">
    <citation type="journal article" date="2019" name="Sci. Rep.">
        <title>Orb-weaving spider Araneus ventricosus genome elucidates the spidroin gene catalogue.</title>
        <authorList>
            <person name="Kono N."/>
            <person name="Nakamura H."/>
            <person name="Ohtoshi R."/>
            <person name="Moran D.A.P."/>
            <person name="Shinohara A."/>
            <person name="Yoshida Y."/>
            <person name="Fujiwara M."/>
            <person name="Mori M."/>
            <person name="Tomita M."/>
            <person name="Arakawa K."/>
        </authorList>
    </citation>
    <scope>NUCLEOTIDE SEQUENCE [LARGE SCALE GENOMIC DNA]</scope>
</reference>
<keyword evidence="1" id="KW-0472">Membrane</keyword>
<gene>
    <name evidence="2" type="ORF">AVEN_105081_1</name>
</gene>